<dbReference type="RefSeq" id="WP_068136880.1">
    <property type="nucleotide sequence ID" value="NZ_CP042914.1"/>
</dbReference>
<sequence length="163" mass="18250">MQSDVRDVDVLLDLLNGLARLGEGFEAAVEEIRAILSRVDEWIRVDRPAYWQQQLRLSEQALNSALDYLQQKRSTTRPGDRPPASEAQKRVAVAKQRVKLCQEKHQACRRHLLRLEGVINAMAGPLTEIDEAAGNDLPRAMAELKQLIKILDAYGGPRPDASS</sequence>
<accession>A0A5B9QR42</accession>
<dbReference type="Proteomes" id="UP000325286">
    <property type="component" value="Chromosome"/>
</dbReference>
<evidence type="ECO:0000313" key="2">
    <source>
        <dbReference type="Proteomes" id="UP000325286"/>
    </source>
</evidence>
<keyword evidence="2" id="KW-1185">Reference proteome</keyword>
<gene>
    <name evidence="1" type="ORF">UC8_15010</name>
</gene>
<dbReference type="KEGG" id="rul:UC8_15010"/>
<proteinExistence type="predicted"/>
<dbReference type="AlphaFoldDB" id="A0A5B9QR42"/>
<dbReference type="EMBL" id="CP042914">
    <property type="protein sequence ID" value="QEG39506.1"/>
    <property type="molecule type" value="Genomic_DNA"/>
</dbReference>
<reference evidence="1 2" key="1">
    <citation type="submission" date="2019-08" db="EMBL/GenBank/DDBJ databases">
        <title>Deep-cultivation of Planctomycetes and their phenomic and genomic characterization uncovers novel biology.</title>
        <authorList>
            <person name="Wiegand S."/>
            <person name="Jogler M."/>
            <person name="Boedeker C."/>
            <person name="Pinto D."/>
            <person name="Vollmers J."/>
            <person name="Rivas-Marin E."/>
            <person name="Kohn T."/>
            <person name="Peeters S.H."/>
            <person name="Heuer A."/>
            <person name="Rast P."/>
            <person name="Oberbeckmann S."/>
            <person name="Bunk B."/>
            <person name="Jeske O."/>
            <person name="Meyerdierks A."/>
            <person name="Storesund J.E."/>
            <person name="Kallscheuer N."/>
            <person name="Luecker S."/>
            <person name="Lage O.M."/>
            <person name="Pohl T."/>
            <person name="Merkel B.J."/>
            <person name="Hornburger P."/>
            <person name="Mueller R.-W."/>
            <person name="Bruemmer F."/>
            <person name="Labrenz M."/>
            <person name="Spormann A.M."/>
            <person name="Op den Camp H."/>
            <person name="Overmann J."/>
            <person name="Amann R."/>
            <person name="Jetten M.S.M."/>
            <person name="Mascher T."/>
            <person name="Medema M.H."/>
            <person name="Devos D.P."/>
            <person name="Kaster A.-K."/>
            <person name="Ovreas L."/>
            <person name="Rohde M."/>
            <person name="Galperin M.Y."/>
            <person name="Jogler C."/>
        </authorList>
    </citation>
    <scope>NUCLEOTIDE SEQUENCE [LARGE SCALE GENOMIC DNA]</scope>
    <source>
        <strain evidence="1 2">UC8</strain>
    </source>
</reference>
<dbReference type="OrthoDB" id="277538at2"/>
<evidence type="ECO:0000313" key="1">
    <source>
        <dbReference type="EMBL" id="QEG39506.1"/>
    </source>
</evidence>
<protein>
    <submittedName>
        <fullName evidence="1">Uncharacterized protein</fullName>
    </submittedName>
</protein>
<name>A0A5B9QR42_9BACT</name>
<organism evidence="1 2">
    <name type="scientific">Roseimaritima ulvae</name>
    <dbReference type="NCBI Taxonomy" id="980254"/>
    <lineage>
        <taxon>Bacteria</taxon>
        <taxon>Pseudomonadati</taxon>
        <taxon>Planctomycetota</taxon>
        <taxon>Planctomycetia</taxon>
        <taxon>Pirellulales</taxon>
        <taxon>Pirellulaceae</taxon>
        <taxon>Roseimaritima</taxon>
    </lineage>
</organism>